<dbReference type="Gene3D" id="3.40.50.1820">
    <property type="entry name" value="alpha/beta hydrolase"/>
    <property type="match status" value="2"/>
</dbReference>
<name>A0A0A3Z0H4_BRAJP</name>
<reference evidence="4 5" key="1">
    <citation type="submission" date="2014-09" db="EMBL/GenBank/DDBJ databases">
        <title>Draft genome of Bradyrhizobium japonicum Is-34.</title>
        <authorList>
            <person name="Tsurumaru H."/>
            <person name="Yamakawa T."/>
            <person name="Hashimoto S."/>
            <person name="Okizaki K."/>
            <person name="Kanesaki Y."/>
            <person name="Yoshikawa H."/>
            <person name="Yajima S."/>
        </authorList>
    </citation>
    <scope>NUCLEOTIDE SEQUENCE [LARGE SCALE GENOMIC DNA]</scope>
    <source>
        <strain evidence="4 5">Is-34</strain>
    </source>
</reference>
<dbReference type="EMBL" id="JRPN01000013">
    <property type="protein sequence ID" value="KGT79388.1"/>
    <property type="molecule type" value="Genomic_DNA"/>
</dbReference>
<evidence type="ECO:0000259" key="3">
    <source>
        <dbReference type="Pfam" id="PF00561"/>
    </source>
</evidence>
<dbReference type="STRING" id="375.BKD09_RS26860"/>
<dbReference type="Proteomes" id="UP000030377">
    <property type="component" value="Unassembled WGS sequence"/>
</dbReference>
<evidence type="ECO:0000256" key="2">
    <source>
        <dbReference type="SAM" id="SignalP"/>
    </source>
</evidence>
<dbReference type="InterPro" id="IPR008220">
    <property type="entry name" value="HAT_MetX-like"/>
</dbReference>
<dbReference type="InterPro" id="IPR029058">
    <property type="entry name" value="AB_hydrolase_fold"/>
</dbReference>
<protein>
    <submittedName>
        <fullName evidence="4">Alpha/beta hydrolase</fullName>
    </submittedName>
</protein>
<accession>A0A0A3Z0H4</accession>
<keyword evidence="1" id="KW-0808">Transferase</keyword>
<dbReference type="RefSeq" id="WP_028158802.1">
    <property type="nucleotide sequence ID" value="NZ_JANUDC010000001.1"/>
</dbReference>
<dbReference type="eggNOG" id="COG2021">
    <property type="taxonomic scope" value="Bacteria"/>
</dbReference>
<dbReference type="GO" id="GO:0004414">
    <property type="term" value="F:homoserine O-acetyltransferase activity"/>
    <property type="evidence" value="ECO:0007669"/>
    <property type="project" value="TreeGrafter"/>
</dbReference>
<feature type="domain" description="AB hydrolase-1" evidence="3">
    <location>
        <begin position="484"/>
        <end position="736"/>
    </location>
</feature>
<dbReference type="eggNOG" id="COG2267">
    <property type="taxonomic scope" value="Bacteria"/>
</dbReference>
<dbReference type="PANTHER" id="PTHR32268:SF11">
    <property type="entry name" value="HOMOSERINE O-ACETYLTRANSFERASE"/>
    <property type="match status" value="1"/>
</dbReference>
<dbReference type="InterPro" id="IPR000639">
    <property type="entry name" value="Epox_hydrolase-like"/>
</dbReference>
<keyword evidence="2" id="KW-0732">Signal</keyword>
<proteinExistence type="predicted"/>
<dbReference type="SUPFAM" id="SSF53474">
    <property type="entry name" value="alpha/beta-Hydrolases"/>
    <property type="match status" value="2"/>
</dbReference>
<gene>
    <name evidence="4" type="ORF">MA20_13355</name>
</gene>
<evidence type="ECO:0000256" key="1">
    <source>
        <dbReference type="ARBA" id="ARBA00022679"/>
    </source>
</evidence>
<dbReference type="AlphaFoldDB" id="A0A0A3Z0H4"/>
<keyword evidence="4" id="KW-0378">Hydrolase</keyword>
<feature type="chain" id="PRO_5002006057" evidence="2">
    <location>
        <begin position="25"/>
        <end position="837"/>
    </location>
</feature>
<evidence type="ECO:0000313" key="4">
    <source>
        <dbReference type="EMBL" id="KGT79388.1"/>
    </source>
</evidence>
<dbReference type="InterPro" id="IPR000073">
    <property type="entry name" value="AB_hydrolase_1"/>
</dbReference>
<dbReference type="PANTHER" id="PTHR32268">
    <property type="entry name" value="HOMOSERINE O-ACETYLTRANSFERASE"/>
    <property type="match status" value="1"/>
</dbReference>
<feature type="signal peptide" evidence="2">
    <location>
        <begin position="1"/>
        <end position="24"/>
    </location>
</feature>
<dbReference type="GO" id="GO:0009092">
    <property type="term" value="P:homoserine metabolic process"/>
    <property type="evidence" value="ECO:0007669"/>
    <property type="project" value="TreeGrafter"/>
</dbReference>
<dbReference type="PRINTS" id="PR00412">
    <property type="entry name" value="EPOXHYDRLASE"/>
</dbReference>
<sequence>MSGRSALKRCFVGLLLLLVGTALAVAQPFTRRSSQMQHDGLKKTYEIANFRLGGKYDLANPSKWENGGEGGVTLESLGAGKLRTGYIAIGNARRNAAGEITNAVVINSYYSGDSTDMYEQWVKGAALSGGVPIIGPGRPIDTDRYYVIMVDPLGTWGASKPSDGLGIKFPQYSYYDMVQANYRLLRDELKVARVALVTGVSMGGTQTYVWGVMHPEYIGALMPIGGTTQSDGEDPVGNWTFQMMTAAIEGDPVWQATKGDYYKLPKEKHPVPGVAFGWSILGMTGYDFAYRTTQNWAAVQPEIFYWDAPNEKAGLNVTNRAKIYDAVDLVWRNRVGETHNVNPYLGRIQARTLVMHITNDLWLNFKLAQKAVDRVPGADLIAQESPVAHYGVFPIINQRKNDPKFVAFMDDVAALDRAGTFVDKNYRVPGVAGNIDPSKSFWKDFVTYPYPVKYANANAKDKIGNTWQIGYMDEYAGTDRDPKVLVIIHGKGAFGGHYGNIMQYALRSGLRVIVPDLPNYGMSGPGNLDKSPARTMQDMREVIYDLVVNQLGVKKAYYLGHSLGGQFVTGYALTWPDAVQGLALEAPSGLEEYPRDITIAKDKKAPLFQPGLGRDFDKWKQIWDQTSILAAEKARDEQSIRDFFYFKKRDPDTGVVSAAKSGYFFSDSEYARFHTEQRVGLTKGNPKELEQWCNVFIFDIYTIGAELQQDDPKNLYERVTQIKAPIFLAFGDKEPFIPTPAFNGLTDLGRDVITPFMTRMTNAGNRPILKIYPETGHFIHTDNPVEYSADVVDFVTKGTVDTSSPLGTDRMIKGSVVSALPVAPTPPGAAPTAGLNK</sequence>
<dbReference type="Pfam" id="PF00561">
    <property type="entry name" value="Abhydrolase_1"/>
    <property type="match status" value="1"/>
</dbReference>
<dbReference type="GO" id="GO:0009086">
    <property type="term" value="P:methionine biosynthetic process"/>
    <property type="evidence" value="ECO:0007669"/>
    <property type="project" value="TreeGrafter"/>
</dbReference>
<comment type="caution">
    <text evidence="4">The sequence shown here is derived from an EMBL/GenBank/DDBJ whole genome shotgun (WGS) entry which is preliminary data.</text>
</comment>
<evidence type="ECO:0000313" key="5">
    <source>
        <dbReference type="Proteomes" id="UP000030377"/>
    </source>
</evidence>
<organism evidence="4 5">
    <name type="scientific">Bradyrhizobium japonicum</name>
    <dbReference type="NCBI Taxonomy" id="375"/>
    <lineage>
        <taxon>Bacteria</taxon>
        <taxon>Pseudomonadati</taxon>
        <taxon>Pseudomonadota</taxon>
        <taxon>Alphaproteobacteria</taxon>
        <taxon>Hyphomicrobiales</taxon>
        <taxon>Nitrobacteraceae</taxon>
        <taxon>Bradyrhizobium</taxon>
    </lineage>
</organism>
<dbReference type="GO" id="GO:0016787">
    <property type="term" value="F:hydrolase activity"/>
    <property type="evidence" value="ECO:0007669"/>
    <property type="project" value="UniProtKB-KW"/>
</dbReference>